<dbReference type="AlphaFoldDB" id="A0A2T4PTM9"/>
<dbReference type="EMBL" id="PZFK01000011">
    <property type="protein sequence ID" value="PTI29725.1"/>
    <property type="molecule type" value="Genomic_DNA"/>
</dbReference>
<sequence length="293" mass="35022">MNSHKYLLALQNRIIQEDLDGELKNYIKGLEGENYFKMILEEHEVKNFIHDINLNIKSRVQIDFLVVTDTTIFHLEIKHYSGDYSIQDGQLLNDYGNMFYSPFQQIQRANYEISHIISHYNIKRALKSFLIFTNPQFTLKTAKPSNFNILMPTELHKLAYMFKDDYSEENSEIINIFKKENKDFSKFYNNINKVPLKHLRPGLKCPRCNKLNHMLVEDNKKTIICQSCHYRGDRQYVYLYNLKELYICKKEPFTLDDAQKWCGVSNNLTIRRVLDKYFKSYNKKPKIYYLSNE</sequence>
<dbReference type="Pfam" id="PF08378">
    <property type="entry name" value="NERD"/>
    <property type="match status" value="1"/>
</dbReference>
<name>A0A2T4PTM9_9STAP</name>
<dbReference type="PROSITE" id="PS50965">
    <property type="entry name" value="NERD"/>
    <property type="match status" value="1"/>
</dbReference>
<evidence type="ECO:0000313" key="2">
    <source>
        <dbReference type="EMBL" id="PTI29725.1"/>
    </source>
</evidence>
<evidence type="ECO:0000313" key="3">
    <source>
        <dbReference type="Proteomes" id="UP000241209"/>
    </source>
</evidence>
<proteinExistence type="predicted"/>
<dbReference type="RefSeq" id="WP_107556993.1">
    <property type="nucleotide sequence ID" value="NZ_PZFK01000011.1"/>
</dbReference>
<feature type="domain" description="NERD" evidence="1">
    <location>
        <begin position="28"/>
        <end position="136"/>
    </location>
</feature>
<comment type="caution">
    <text evidence="2">The sequence shown here is derived from an EMBL/GenBank/DDBJ whole genome shotgun (WGS) entry which is preliminary data.</text>
</comment>
<dbReference type="STRING" id="1167632.GCA_000286335_01303"/>
<evidence type="ECO:0000259" key="1">
    <source>
        <dbReference type="PROSITE" id="PS50965"/>
    </source>
</evidence>
<accession>A0A2T4PTM9</accession>
<protein>
    <submittedName>
        <fullName evidence="2">NERD domain-containing protein</fullName>
    </submittedName>
</protein>
<gene>
    <name evidence="2" type="ORF">BU072_06785</name>
</gene>
<organism evidence="2 3">
    <name type="scientific">Mammaliicoccus vitulinus</name>
    <dbReference type="NCBI Taxonomy" id="71237"/>
    <lineage>
        <taxon>Bacteria</taxon>
        <taxon>Bacillati</taxon>
        <taxon>Bacillota</taxon>
        <taxon>Bacilli</taxon>
        <taxon>Bacillales</taxon>
        <taxon>Staphylococcaceae</taxon>
        <taxon>Mammaliicoccus</taxon>
    </lineage>
</organism>
<reference evidence="2 3" key="1">
    <citation type="journal article" date="2016" name="Front. Microbiol.">
        <title>Comprehensive Phylogenetic Analysis of Bovine Non-aureus Staphylococci Species Based on Whole-Genome Sequencing.</title>
        <authorList>
            <person name="Naushad S."/>
            <person name="Barkema H.W."/>
            <person name="Luby C."/>
            <person name="Condas L.A."/>
            <person name="Nobrega D.B."/>
            <person name="Carson D.A."/>
            <person name="De Buck J."/>
        </authorList>
    </citation>
    <scope>NUCLEOTIDE SEQUENCE [LARGE SCALE GENOMIC DNA]</scope>
    <source>
        <strain evidence="2 3">SNUC 2204</strain>
    </source>
</reference>
<dbReference type="Proteomes" id="UP000241209">
    <property type="component" value="Unassembled WGS sequence"/>
</dbReference>
<dbReference type="InterPro" id="IPR011528">
    <property type="entry name" value="NERD"/>
</dbReference>